<dbReference type="GO" id="GO:0032299">
    <property type="term" value="C:ribonuclease H2 complex"/>
    <property type="evidence" value="ECO:0007669"/>
    <property type="project" value="TreeGrafter"/>
</dbReference>
<dbReference type="GO" id="GO:0003723">
    <property type="term" value="F:RNA binding"/>
    <property type="evidence" value="ECO:0007669"/>
    <property type="project" value="UniProtKB-UniRule"/>
</dbReference>
<evidence type="ECO:0000256" key="1">
    <source>
        <dbReference type="ARBA" id="ARBA00000077"/>
    </source>
</evidence>
<dbReference type="InterPro" id="IPR001352">
    <property type="entry name" value="RNase_HII/HIII"/>
</dbReference>
<dbReference type="GO" id="GO:0004523">
    <property type="term" value="F:RNA-DNA hybrid ribonuclease activity"/>
    <property type="evidence" value="ECO:0007669"/>
    <property type="project" value="UniProtKB-UniRule"/>
</dbReference>
<keyword evidence="8 11" id="KW-0255">Endonuclease</keyword>
<dbReference type="InterPro" id="IPR012337">
    <property type="entry name" value="RNaseH-like_sf"/>
</dbReference>
<evidence type="ECO:0000256" key="7">
    <source>
        <dbReference type="ARBA" id="ARBA00022723"/>
    </source>
</evidence>
<evidence type="ECO:0000256" key="5">
    <source>
        <dbReference type="ARBA" id="ARBA00022490"/>
    </source>
</evidence>
<gene>
    <name evidence="14" type="ORF">FPD38_04380</name>
</gene>
<proteinExistence type="inferred from homology"/>
<sequence>MDLVGVDEAGRGALAGDMHMGACKLFTDMVDLKDSKKLSEKKRAILYEKIIQNSNFLILAFSPFQIDQLGLSKCLQLGLKIIKMHFNDSEILYDGNLNYGVDGIKTMIKADAKIQAVSAASILAKFSRDQKMNFLSQIYPEYGFDKHKGYGTNFHLEQIRVYHHTPIHRKSFIVKKFEKTLFDLN</sequence>
<dbReference type="Pfam" id="PF01351">
    <property type="entry name" value="RNase_HII"/>
    <property type="match status" value="1"/>
</dbReference>
<comment type="caution">
    <text evidence="14">The sequence shown here is derived from an EMBL/GenBank/DDBJ whole genome shotgun (WGS) entry which is preliminary data.</text>
</comment>
<dbReference type="InterPro" id="IPR036397">
    <property type="entry name" value="RNaseH_sf"/>
</dbReference>
<evidence type="ECO:0000256" key="6">
    <source>
        <dbReference type="ARBA" id="ARBA00022722"/>
    </source>
</evidence>
<name>A0A5C7DZX5_9BACT</name>
<dbReference type="Gene3D" id="3.30.420.10">
    <property type="entry name" value="Ribonuclease H-like superfamily/Ribonuclease H"/>
    <property type="match status" value="1"/>
</dbReference>
<feature type="binding site" evidence="11">
    <location>
        <position position="94"/>
    </location>
    <ligand>
        <name>a divalent metal cation</name>
        <dbReference type="ChEBI" id="CHEBI:60240"/>
    </ligand>
</feature>
<dbReference type="InterPro" id="IPR022898">
    <property type="entry name" value="RNase_HII"/>
</dbReference>
<evidence type="ECO:0000256" key="9">
    <source>
        <dbReference type="ARBA" id="ARBA00022801"/>
    </source>
</evidence>
<feature type="domain" description="RNase H type-2" evidence="13">
    <location>
        <begin position="1"/>
        <end position="183"/>
    </location>
</feature>
<evidence type="ECO:0000256" key="2">
    <source>
        <dbReference type="ARBA" id="ARBA00004065"/>
    </source>
</evidence>
<protein>
    <recommendedName>
        <fullName evidence="12">Ribonuclease</fullName>
        <ecNumber evidence="12">3.1.26.4</ecNumber>
    </recommendedName>
</protein>
<reference evidence="14 15" key="1">
    <citation type="submission" date="2019-07" db="EMBL/GenBank/DDBJ databases">
        <title>Rapid identification of Enteric Bacteria from Whole Genome Sequences (WGS) using Average Nucleotide Identity (ANI).</title>
        <authorList>
            <person name="Lane C."/>
        </authorList>
    </citation>
    <scope>NUCLEOTIDE SEQUENCE [LARGE SCALE GENOMIC DNA]</scope>
    <source>
        <strain evidence="14 15">2016D-0084</strain>
    </source>
</reference>
<organism evidence="14 15">
    <name type="scientific">Campylobacter volucris</name>
    <dbReference type="NCBI Taxonomy" id="1031542"/>
    <lineage>
        <taxon>Bacteria</taxon>
        <taxon>Pseudomonadati</taxon>
        <taxon>Campylobacterota</taxon>
        <taxon>Epsilonproteobacteria</taxon>
        <taxon>Campylobacterales</taxon>
        <taxon>Campylobacteraceae</taxon>
        <taxon>Campylobacter</taxon>
    </lineage>
</organism>
<dbReference type="InterPro" id="IPR024567">
    <property type="entry name" value="RNase_HII/HIII_dom"/>
</dbReference>
<evidence type="ECO:0000313" key="15">
    <source>
        <dbReference type="Proteomes" id="UP000321629"/>
    </source>
</evidence>
<evidence type="ECO:0000259" key="13">
    <source>
        <dbReference type="PROSITE" id="PS51975"/>
    </source>
</evidence>
<dbReference type="GO" id="GO:0046872">
    <property type="term" value="F:metal ion binding"/>
    <property type="evidence" value="ECO:0007669"/>
    <property type="project" value="UniProtKB-KW"/>
</dbReference>
<comment type="cofactor">
    <cofactor evidence="11">
        <name>Mn(2+)</name>
        <dbReference type="ChEBI" id="CHEBI:29035"/>
    </cofactor>
    <cofactor evidence="11">
        <name>Mg(2+)</name>
        <dbReference type="ChEBI" id="CHEBI:18420"/>
    </cofactor>
    <text evidence="11">Manganese or magnesium. Binds 1 divalent metal ion per monomer in the absence of substrate. May bind a second metal ion after substrate binding.</text>
</comment>
<comment type="similarity">
    <text evidence="4">Belongs to the RNase HII family. RnhC subfamily.</text>
</comment>
<keyword evidence="10" id="KW-0464">Manganese</keyword>
<evidence type="ECO:0000256" key="12">
    <source>
        <dbReference type="RuleBase" id="RU003515"/>
    </source>
</evidence>
<dbReference type="GO" id="GO:0006298">
    <property type="term" value="P:mismatch repair"/>
    <property type="evidence" value="ECO:0007669"/>
    <property type="project" value="TreeGrafter"/>
</dbReference>
<evidence type="ECO:0000256" key="4">
    <source>
        <dbReference type="ARBA" id="ARBA00008378"/>
    </source>
</evidence>
<feature type="binding site" evidence="11">
    <location>
        <position position="7"/>
    </location>
    <ligand>
        <name>a divalent metal cation</name>
        <dbReference type="ChEBI" id="CHEBI:60240"/>
    </ligand>
</feature>
<dbReference type="PROSITE" id="PS51975">
    <property type="entry name" value="RNASE_H_2"/>
    <property type="match status" value="1"/>
</dbReference>
<evidence type="ECO:0000256" key="11">
    <source>
        <dbReference type="PROSITE-ProRule" id="PRU01319"/>
    </source>
</evidence>
<dbReference type="EMBL" id="VOWJ01000023">
    <property type="protein sequence ID" value="TXE88079.1"/>
    <property type="molecule type" value="Genomic_DNA"/>
</dbReference>
<dbReference type="SUPFAM" id="SSF53098">
    <property type="entry name" value="Ribonuclease H-like"/>
    <property type="match status" value="1"/>
</dbReference>
<comment type="catalytic activity">
    <reaction evidence="1 11 12">
        <text>Endonucleolytic cleavage to 5'-phosphomonoester.</text>
        <dbReference type="EC" id="3.1.26.4"/>
    </reaction>
</comment>
<evidence type="ECO:0000256" key="10">
    <source>
        <dbReference type="ARBA" id="ARBA00023211"/>
    </source>
</evidence>
<keyword evidence="7 11" id="KW-0479">Metal-binding</keyword>
<dbReference type="PANTHER" id="PTHR10954:SF23">
    <property type="entry name" value="RIBONUCLEASE"/>
    <property type="match status" value="1"/>
</dbReference>
<dbReference type="CDD" id="cd07182">
    <property type="entry name" value="RNase_HII_bacteria_HII_like"/>
    <property type="match status" value="1"/>
</dbReference>
<keyword evidence="6 11" id="KW-0540">Nuclease</keyword>
<dbReference type="PANTHER" id="PTHR10954">
    <property type="entry name" value="RIBONUCLEASE H2 SUBUNIT A"/>
    <property type="match status" value="1"/>
</dbReference>
<dbReference type="EC" id="3.1.26.4" evidence="12"/>
<keyword evidence="5" id="KW-0963">Cytoplasm</keyword>
<keyword evidence="9 11" id="KW-0378">Hydrolase</keyword>
<dbReference type="GO" id="GO:0043137">
    <property type="term" value="P:DNA replication, removal of RNA primer"/>
    <property type="evidence" value="ECO:0007669"/>
    <property type="project" value="TreeGrafter"/>
</dbReference>
<evidence type="ECO:0000256" key="3">
    <source>
        <dbReference type="ARBA" id="ARBA00004496"/>
    </source>
</evidence>
<dbReference type="Proteomes" id="UP000321629">
    <property type="component" value="Unassembled WGS sequence"/>
</dbReference>
<accession>A0A5C7DZX5</accession>
<comment type="subcellular location">
    <subcellularLocation>
        <location evidence="3">Cytoplasm</location>
    </subcellularLocation>
</comment>
<dbReference type="AlphaFoldDB" id="A0A5C7DZX5"/>
<dbReference type="RefSeq" id="WP_147555546.1">
    <property type="nucleotide sequence ID" value="NZ_VOWJ01000023.1"/>
</dbReference>
<comment type="function">
    <text evidence="2 12">Endonuclease that specifically degrades the RNA of RNA-DNA hybrids.</text>
</comment>
<feature type="binding site" evidence="11">
    <location>
        <position position="8"/>
    </location>
    <ligand>
        <name>a divalent metal cation</name>
        <dbReference type="ChEBI" id="CHEBI:60240"/>
    </ligand>
</feature>
<dbReference type="NCBIfam" id="NF000595">
    <property type="entry name" value="PRK00015.1-3"/>
    <property type="match status" value="1"/>
</dbReference>
<dbReference type="GO" id="GO:0005737">
    <property type="term" value="C:cytoplasm"/>
    <property type="evidence" value="ECO:0007669"/>
    <property type="project" value="UniProtKB-SubCell"/>
</dbReference>
<evidence type="ECO:0000256" key="8">
    <source>
        <dbReference type="ARBA" id="ARBA00022759"/>
    </source>
</evidence>
<evidence type="ECO:0000313" key="14">
    <source>
        <dbReference type="EMBL" id="TXE88079.1"/>
    </source>
</evidence>